<dbReference type="Proteomes" id="UP000278807">
    <property type="component" value="Unassembled WGS sequence"/>
</dbReference>
<evidence type="ECO:0000313" key="2">
    <source>
        <dbReference type="Proteomes" id="UP000278807"/>
    </source>
</evidence>
<accession>A0A0R3TVU4</accession>
<dbReference type="EMBL" id="UZAE01013907">
    <property type="protein sequence ID" value="VDO11784.1"/>
    <property type="molecule type" value="Genomic_DNA"/>
</dbReference>
<keyword evidence="2" id="KW-1185">Reference proteome</keyword>
<gene>
    <name evidence="1" type="ORF">HNAJ_LOCUS11945</name>
</gene>
<evidence type="ECO:0000313" key="3">
    <source>
        <dbReference type="WBParaSite" id="HNAJ_0001195601-mRNA-1"/>
    </source>
</evidence>
<reference evidence="3" key="1">
    <citation type="submission" date="2017-02" db="UniProtKB">
        <authorList>
            <consortium name="WormBaseParasite"/>
        </authorList>
    </citation>
    <scope>IDENTIFICATION</scope>
</reference>
<dbReference type="AlphaFoldDB" id="A0A0R3TVU4"/>
<dbReference type="WBParaSite" id="HNAJ_0001195601-mRNA-1">
    <property type="protein sequence ID" value="HNAJ_0001195601-mRNA-1"/>
    <property type="gene ID" value="HNAJ_0001195601"/>
</dbReference>
<sequence>MCEAIHDLKLENIEDSDEGEVEHGNYDFVYPTAMPLSNRGCGHSSQLWRDGLDAA</sequence>
<proteinExistence type="predicted"/>
<reference evidence="1 2" key="2">
    <citation type="submission" date="2018-11" db="EMBL/GenBank/DDBJ databases">
        <authorList>
            <consortium name="Pathogen Informatics"/>
        </authorList>
    </citation>
    <scope>NUCLEOTIDE SEQUENCE [LARGE SCALE GENOMIC DNA]</scope>
</reference>
<evidence type="ECO:0000313" key="1">
    <source>
        <dbReference type="EMBL" id="VDO11784.1"/>
    </source>
</evidence>
<protein>
    <submittedName>
        <fullName evidence="1 3">Uncharacterized protein</fullName>
    </submittedName>
</protein>
<organism evidence="3">
    <name type="scientific">Rodentolepis nana</name>
    <name type="common">Dwarf tapeworm</name>
    <name type="synonym">Hymenolepis nana</name>
    <dbReference type="NCBI Taxonomy" id="102285"/>
    <lineage>
        <taxon>Eukaryota</taxon>
        <taxon>Metazoa</taxon>
        <taxon>Spiralia</taxon>
        <taxon>Lophotrochozoa</taxon>
        <taxon>Platyhelminthes</taxon>
        <taxon>Cestoda</taxon>
        <taxon>Eucestoda</taxon>
        <taxon>Cyclophyllidea</taxon>
        <taxon>Hymenolepididae</taxon>
        <taxon>Rodentolepis</taxon>
    </lineage>
</organism>
<name>A0A0R3TVU4_RODNA</name>